<sequence>MPNKQRAYGYPVLSPFSNDYVDGNSFDCEVSAVTNENTNNQVHIEFKISLKCEFLEDILLGKQASIFLDLYCAQTMFRESIRLNSLEGVIDLPPGRVFGSLRIEPIIVANAGASSLRFDGVHDEFGSKAFNVGPGSLLAYGQTTQINLRFKRTALSGFIVVKTREDLDPNAYRIEASANSIVLQMGKNARMVRETLNSSGEQRPILSMSMYKDCFLVALESMRNPEISEELSWAQILQEKLEQLEIYINDYDNLDELNYAALRLLSSFGISKLASGSQL</sequence>
<gene>
    <name evidence="2" type="ORF">UFOPK3037_01319</name>
    <name evidence="1" type="ORF">UFOPK3925_01506</name>
    <name evidence="3" type="ORF">UFOPK4097_01246</name>
</gene>
<reference evidence="1" key="1">
    <citation type="submission" date="2020-05" db="EMBL/GenBank/DDBJ databases">
        <authorList>
            <person name="Chiriac C."/>
            <person name="Salcher M."/>
            <person name="Ghai R."/>
            <person name="Kavagutti S V."/>
        </authorList>
    </citation>
    <scope>NUCLEOTIDE SEQUENCE</scope>
</reference>
<dbReference type="EMBL" id="CAFBPK010000023">
    <property type="protein sequence ID" value="CAB5026182.1"/>
    <property type="molecule type" value="Genomic_DNA"/>
</dbReference>
<evidence type="ECO:0000313" key="3">
    <source>
        <dbReference type="EMBL" id="CAB5026182.1"/>
    </source>
</evidence>
<organism evidence="1">
    <name type="scientific">freshwater metagenome</name>
    <dbReference type="NCBI Taxonomy" id="449393"/>
    <lineage>
        <taxon>unclassified sequences</taxon>
        <taxon>metagenomes</taxon>
        <taxon>ecological metagenomes</taxon>
    </lineage>
</organism>
<protein>
    <submittedName>
        <fullName evidence="1">Unannotated protein</fullName>
    </submittedName>
</protein>
<dbReference type="EMBL" id="CAFAAO010000020">
    <property type="protein sequence ID" value="CAB4811208.1"/>
    <property type="molecule type" value="Genomic_DNA"/>
</dbReference>
<proteinExistence type="predicted"/>
<evidence type="ECO:0000313" key="2">
    <source>
        <dbReference type="EMBL" id="CAB4811208.1"/>
    </source>
</evidence>
<dbReference type="AlphaFoldDB" id="A0A6J6A0E6"/>
<accession>A0A6J6A0E6</accession>
<evidence type="ECO:0000313" key="1">
    <source>
        <dbReference type="EMBL" id="CAB4345163.1"/>
    </source>
</evidence>
<dbReference type="EMBL" id="CAESAD010000017">
    <property type="protein sequence ID" value="CAB4345163.1"/>
    <property type="molecule type" value="Genomic_DNA"/>
</dbReference>
<name>A0A6J6A0E6_9ZZZZ</name>